<dbReference type="Pfam" id="PF01555">
    <property type="entry name" value="N6_N4_Mtase"/>
    <property type="match status" value="1"/>
</dbReference>
<dbReference type="PIRSF" id="PIRSF015855">
    <property type="entry name" value="TypeIII_Mtase_mKpnI"/>
    <property type="match status" value="1"/>
</dbReference>
<dbReference type="InterPro" id="IPR029063">
    <property type="entry name" value="SAM-dependent_MTases_sf"/>
</dbReference>
<comment type="catalytic activity">
    <reaction evidence="5">
        <text>a 2'-deoxyadenosine in DNA + S-adenosyl-L-methionine = an N(6)-methyl-2'-deoxyadenosine in DNA + S-adenosyl-L-homocysteine + H(+)</text>
        <dbReference type="Rhea" id="RHEA:15197"/>
        <dbReference type="Rhea" id="RHEA-COMP:12418"/>
        <dbReference type="Rhea" id="RHEA-COMP:12419"/>
        <dbReference type="ChEBI" id="CHEBI:15378"/>
        <dbReference type="ChEBI" id="CHEBI:57856"/>
        <dbReference type="ChEBI" id="CHEBI:59789"/>
        <dbReference type="ChEBI" id="CHEBI:90615"/>
        <dbReference type="ChEBI" id="CHEBI:90616"/>
        <dbReference type="EC" id="2.1.1.72"/>
    </reaction>
</comment>
<name>A0A5Y5LXW5_CAMJU</name>
<accession>A0A5Y5LXW5</accession>
<proteinExistence type="inferred from homology"/>
<organism evidence="8">
    <name type="scientific">Campylobacter jejuni</name>
    <dbReference type="NCBI Taxonomy" id="197"/>
    <lineage>
        <taxon>Bacteria</taxon>
        <taxon>Pseudomonadati</taxon>
        <taxon>Campylobacterota</taxon>
        <taxon>Epsilonproteobacteria</taxon>
        <taxon>Campylobacterales</taxon>
        <taxon>Campylobacteraceae</taxon>
        <taxon>Campylobacter</taxon>
    </lineage>
</organism>
<evidence type="ECO:0000256" key="6">
    <source>
        <dbReference type="RuleBase" id="RU362026"/>
    </source>
</evidence>
<dbReference type="InterPro" id="IPR002941">
    <property type="entry name" value="DNA_methylase_N4/N6"/>
</dbReference>
<comment type="similarity">
    <text evidence="1 6">Belongs to the N(4)/N(6)-methyltransferase family.</text>
</comment>
<dbReference type="InterPro" id="IPR001091">
    <property type="entry name" value="RM_Methyltransferase"/>
</dbReference>
<evidence type="ECO:0000313" key="8">
    <source>
        <dbReference type="EMBL" id="ECK4415036.1"/>
    </source>
</evidence>
<sequence>MNYESFDSTLPLDTKHFSPRLREKILSHFDNLNEILNGELIKSDNFNALNTLKNKYRGKVKCIYIDPPYNTTNDDFVYFDKFNHATWLSFMRDRLALAREFLSDDGAIFVSIDDNEQARLKLLMDEIFGEENFVANLIWQKKKGGSQDSKNFAKEHEFILCYQKNEWQIYDEIQKRDESEFNKIINGKKAKLIKLEKWGNHSLREDRPTLYYSIKDPSGNDFYPIAPNGKEGCWRKKPENLDKEHIYWQKNSKGRLIPYEVIYIDELLEKTIKTRTIFTEFGSSTDSAKEILSLFNGNKAFSTPKPEKLLQRILEMTTDENDLVMDFHLGSGTTAAVAHKMNRRYIGVELGEYFYTTTMPRLKKVINAEQGGISKALDFKGGGAFVYYELESYEEALRECEYVSDDLSLIDYKKSRKLIKSLDKKEKLYIDLKHEYFKDLDIFVSFANIYGLSIISYKIKNDELYINISDKESYCMKDLDLGTYTKLRDYLWWKSDE</sequence>
<dbReference type="EC" id="2.1.1.-" evidence="6"/>
<gene>
    <name evidence="8" type="ORF">FRM11_08130</name>
</gene>
<keyword evidence="4" id="KW-0949">S-adenosyl-L-methionine</keyword>
<keyword evidence="2 8" id="KW-0489">Methyltransferase</keyword>
<dbReference type="InterPro" id="IPR002052">
    <property type="entry name" value="DNA_methylase_N6_adenine_CS"/>
</dbReference>
<evidence type="ECO:0000259" key="7">
    <source>
        <dbReference type="Pfam" id="PF01555"/>
    </source>
</evidence>
<evidence type="ECO:0000256" key="2">
    <source>
        <dbReference type="ARBA" id="ARBA00022603"/>
    </source>
</evidence>
<evidence type="ECO:0000256" key="1">
    <source>
        <dbReference type="ARBA" id="ARBA00006594"/>
    </source>
</evidence>
<dbReference type="AlphaFoldDB" id="A0A5Y5LXW5"/>
<dbReference type="GO" id="GO:0032259">
    <property type="term" value="P:methylation"/>
    <property type="evidence" value="ECO:0007669"/>
    <property type="project" value="UniProtKB-KW"/>
</dbReference>
<feature type="domain" description="DNA methylase N-4/N-6" evidence="7">
    <location>
        <begin position="60"/>
        <end position="357"/>
    </location>
</feature>
<keyword evidence="3 8" id="KW-0808">Transferase</keyword>
<dbReference type="GO" id="GO:0009007">
    <property type="term" value="F:site-specific DNA-methyltransferase (adenine-specific) activity"/>
    <property type="evidence" value="ECO:0007669"/>
    <property type="project" value="UniProtKB-EC"/>
</dbReference>
<dbReference type="PRINTS" id="PR00508">
    <property type="entry name" value="S21N4MTFRASE"/>
</dbReference>
<dbReference type="InterPro" id="IPR002295">
    <property type="entry name" value="N4/N6-MTase_EcoPI_Mod-like"/>
</dbReference>
<dbReference type="GO" id="GO:0008170">
    <property type="term" value="F:N-methyltransferase activity"/>
    <property type="evidence" value="ECO:0007669"/>
    <property type="project" value="InterPro"/>
</dbReference>
<dbReference type="GO" id="GO:0003677">
    <property type="term" value="F:DNA binding"/>
    <property type="evidence" value="ECO:0007669"/>
    <property type="project" value="InterPro"/>
</dbReference>
<dbReference type="PROSITE" id="PS00092">
    <property type="entry name" value="N6_MTASE"/>
    <property type="match status" value="1"/>
</dbReference>
<comment type="caution">
    <text evidence="8">The sequence shown here is derived from an EMBL/GenBank/DDBJ whole genome shotgun (WGS) entry which is preliminary data.</text>
</comment>
<protein>
    <recommendedName>
        <fullName evidence="6">Methyltransferase</fullName>
        <ecNumber evidence="6">2.1.1.-</ecNumber>
    </recommendedName>
</protein>
<evidence type="ECO:0000256" key="5">
    <source>
        <dbReference type="ARBA" id="ARBA00047942"/>
    </source>
</evidence>
<evidence type="ECO:0000256" key="3">
    <source>
        <dbReference type="ARBA" id="ARBA00022679"/>
    </source>
</evidence>
<dbReference type="SUPFAM" id="SSF53335">
    <property type="entry name" value="S-adenosyl-L-methionine-dependent methyltransferases"/>
    <property type="match status" value="1"/>
</dbReference>
<dbReference type="Gene3D" id="3.40.50.150">
    <property type="entry name" value="Vaccinia Virus protein VP39"/>
    <property type="match status" value="1"/>
</dbReference>
<evidence type="ECO:0000256" key="4">
    <source>
        <dbReference type="ARBA" id="ARBA00022691"/>
    </source>
</evidence>
<reference evidence="8" key="1">
    <citation type="submission" date="2019-08" db="EMBL/GenBank/DDBJ databases">
        <authorList>
            <consortium name="PulseNet: The National Subtyping Network for Foodborne Disease Surveillance"/>
            <person name="Tarr C.L."/>
            <person name="Trees E."/>
            <person name="Katz L.S."/>
            <person name="Carleton-Romer H.A."/>
            <person name="Stroika S."/>
            <person name="Kucerova Z."/>
            <person name="Roache K.F."/>
            <person name="Sabol A.L."/>
            <person name="Besser J."/>
            <person name="Gerner-Smidt P."/>
        </authorList>
    </citation>
    <scope>NUCLEOTIDE SEQUENCE</scope>
    <source>
        <strain evidence="8">PNUSAC010494</strain>
    </source>
</reference>
<dbReference type="EMBL" id="AAJBVI010000107">
    <property type="protein sequence ID" value="ECK4415036.1"/>
    <property type="molecule type" value="Genomic_DNA"/>
</dbReference>